<evidence type="ECO:0000256" key="3">
    <source>
        <dbReference type="ARBA" id="ARBA00022490"/>
    </source>
</evidence>
<evidence type="ECO:0000313" key="10">
    <source>
        <dbReference type="EMBL" id="KAK3702703.1"/>
    </source>
</evidence>
<keyword evidence="9" id="KW-0472">Membrane</keyword>
<comment type="subcellular location">
    <subcellularLocation>
        <location evidence="1">Cytoplasm</location>
        <location evidence="1">Cytoskeleton</location>
    </subcellularLocation>
</comment>
<feature type="transmembrane region" description="Helical" evidence="9">
    <location>
        <begin position="12"/>
        <end position="30"/>
    </location>
</feature>
<name>A0AAE0XQI3_9GAST</name>
<dbReference type="Proteomes" id="UP001283361">
    <property type="component" value="Unassembled WGS sequence"/>
</dbReference>
<dbReference type="InterPro" id="IPR049039">
    <property type="entry name" value="RMD1-3_a_helical_rpt"/>
</dbReference>
<dbReference type="GO" id="GO:0097431">
    <property type="term" value="C:mitotic spindle pole"/>
    <property type="evidence" value="ECO:0007669"/>
    <property type="project" value="TreeGrafter"/>
</dbReference>
<protein>
    <recommendedName>
        <fullName evidence="7">Regulator of microtubule dynamics protein 1</fullName>
    </recommendedName>
    <alternativeName>
        <fullName evidence="8">Protein FAM82B</fullName>
    </alternativeName>
</protein>
<evidence type="ECO:0000256" key="4">
    <source>
        <dbReference type="ARBA" id="ARBA00022737"/>
    </source>
</evidence>
<dbReference type="PANTHER" id="PTHR16056:SF16">
    <property type="entry name" value="REGULATOR OF MICROTUBULE DYNAMICS PROTEIN 1"/>
    <property type="match status" value="1"/>
</dbReference>
<proteinExistence type="predicted"/>
<keyword evidence="11" id="KW-1185">Reference proteome</keyword>
<dbReference type="GO" id="GO:0005739">
    <property type="term" value="C:mitochondrion"/>
    <property type="evidence" value="ECO:0007669"/>
    <property type="project" value="TreeGrafter"/>
</dbReference>
<evidence type="ECO:0000256" key="2">
    <source>
        <dbReference type="ARBA" id="ARBA00011375"/>
    </source>
</evidence>
<dbReference type="Gene3D" id="1.25.40.10">
    <property type="entry name" value="Tetratricopeptide repeat domain"/>
    <property type="match status" value="1"/>
</dbReference>
<keyword evidence="9" id="KW-0812">Transmembrane</keyword>
<keyword evidence="5" id="KW-0802">TPR repeat</keyword>
<organism evidence="10 11">
    <name type="scientific">Elysia crispata</name>
    <name type="common">lettuce slug</name>
    <dbReference type="NCBI Taxonomy" id="231223"/>
    <lineage>
        <taxon>Eukaryota</taxon>
        <taxon>Metazoa</taxon>
        <taxon>Spiralia</taxon>
        <taxon>Lophotrochozoa</taxon>
        <taxon>Mollusca</taxon>
        <taxon>Gastropoda</taxon>
        <taxon>Heterobranchia</taxon>
        <taxon>Euthyneura</taxon>
        <taxon>Panpulmonata</taxon>
        <taxon>Sacoglossa</taxon>
        <taxon>Placobranchoidea</taxon>
        <taxon>Plakobranchidae</taxon>
        <taxon>Elysia</taxon>
    </lineage>
</organism>
<evidence type="ECO:0000256" key="1">
    <source>
        <dbReference type="ARBA" id="ARBA00004245"/>
    </source>
</evidence>
<reference evidence="10" key="1">
    <citation type="journal article" date="2023" name="G3 (Bethesda)">
        <title>A reference genome for the long-term kleptoplast-retaining sea slug Elysia crispata morphotype clarki.</title>
        <authorList>
            <person name="Eastman K.E."/>
            <person name="Pendleton A.L."/>
            <person name="Shaikh M.A."/>
            <person name="Suttiyut T."/>
            <person name="Ogas R."/>
            <person name="Tomko P."/>
            <person name="Gavelis G."/>
            <person name="Widhalm J.R."/>
            <person name="Wisecaver J.H."/>
        </authorList>
    </citation>
    <scope>NUCLEOTIDE SEQUENCE</scope>
    <source>
        <strain evidence="10">ECLA1</strain>
    </source>
</reference>
<evidence type="ECO:0000256" key="5">
    <source>
        <dbReference type="ARBA" id="ARBA00022803"/>
    </source>
</evidence>
<accession>A0AAE0XQI3</accession>
<dbReference type="EMBL" id="JAWDGP010007852">
    <property type="protein sequence ID" value="KAK3702703.1"/>
    <property type="molecule type" value="Genomic_DNA"/>
</dbReference>
<dbReference type="InterPro" id="IPR011990">
    <property type="entry name" value="TPR-like_helical_dom_sf"/>
</dbReference>
<evidence type="ECO:0000256" key="7">
    <source>
        <dbReference type="ARBA" id="ARBA00039966"/>
    </source>
</evidence>
<evidence type="ECO:0000256" key="6">
    <source>
        <dbReference type="ARBA" id="ARBA00023212"/>
    </source>
</evidence>
<dbReference type="GO" id="GO:0005876">
    <property type="term" value="C:spindle microtubule"/>
    <property type="evidence" value="ECO:0007669"/>
    <property type="project" value="TreeGrafter"/>
</dbReference>
<evidence type="ECO:0000313" key="11">
    <source>
        <dbReference type="Proteomes" id="UP001283361"/>
    </source>
</evidence>
<keyword evidence="3" id="KW-0963">Cytoplasm</keyword>
<dbReference type="Pfam" id="PF21033">
    <property type="entry name" value="RMD1-3"/>
    <property type="match status" value="1"/>
</dbReference>
<dbReference type="GO" id="GO:0008017">
    <property type="term" value="F:microtubule binding"/>
    <property type="evidence" value="ECO:0007669"/>
    <property type="project" value="TreeGrafter"/>
</dbReference>
<evidence type="ECO:0000256" key="9">
    <source>
        <dbReference type="SAM" id="Phobius"/>
    </source>
</evidence>
<sequence length="359" mass="40469">MSNQDGFFSFRTFVVSGIVVIGSGVGIVLYQQYVFAQTQRQLIHEVRKLSRNVSKLESQLKKDPVALSASEEEVEDIFLDASESEPPTLKSDVERISPEGGINGRRPLEILFAEIDAQMDDAGPENLRAANETLKGLSNTEPGNAEVCWRLAKSFFLLASDDLLINPSNDGSDDQKDLMKKAFEAAEMAVEADKQCGEAFKWLAIIRGSITQYLPIQEQIKSAYDIKEDILASIRLNPNDSLSHHMLGRWCFSVYSLSWFERRIASTLFASPPTATLEETMDAFLKAKELNPKQSIDNCLYLAKCYLCKKDYNQMVSWLREGLNMKGSSRDVRICCYTDLKSKEEMKQLLSQYQSYATN</sequence>
<dbReference type="SUPFAM" id="SSF48452">
    <property type="entry name" value="TPR-like"/>
    <property type="match status" value="1"/>
</dbReference>
<dbReference type="AlphaFoldDB" id="A0AAE0XQI3"/>
<keyword evidence="4" id="KW-0677">Repeat</keyword>
<dbReference type="PANTHER" id="PTHR16056">
    <property type="entry name" value="REGULATOR OF MICROTUBULE DYNAMICS PROTEIN"/>
    <property type="match status" value="1"/>
</dbReference>
<comment type="subunit">
    <text evidence="2">Interacts with microtubules.</text>
</comment>
<evidence type="ECO:0000256" key="8">
    <source>
        <dbReference type="ARBA" id="ARBA00041958"/>
    </source>
</evidence>
<keyword evidence="6" id="KW-0206">Cytoskeleton</keyword>
<comment type="caution">
    <text evidence="10">The sequence shown here is derived from an EMBL/GenBank/DDBJ whole genome shotgun (WGS) entry which is preliminary data.</text>
</comment>
<keyword evidence="9" id="KW-1133">Transmembrane helix</keyword>
<gene>
    <name evidence="10" type="ORF">RRG08_042690</name>
</gene>